<organism evidence="3 4">
    <name type="scientific">Paenibacillus stellifer</name>
    <dbReference type="NCBI Taxonomy" id="169760"/>
    <lineage>
        <taxon>Bacteria</taxon>
        <taxon>Bacillati</taxon>
        <taxon>Bacillota</taxon>
        <taxon>Bacilli</taxon>
        <taxon>Bacillales</taxon>
        <taxon>Paenibacillaceae</taxon>
        <taxon>Paenibacillus</taxon>
    </lineage>
</organism>
<dbReference type="Pfam" id="PF01558">
    <property type="entry name" value="POR"/>
    <property type="match status" value="1"/>
</dbReference>
<dbReference type="STRING" id="169760.PSTEL_13905"/>
<reference evidence="3 4" key="1">
    <citation type="submission" date="2014-08" db="EMBL/GenBank/DDBJ databases">
        <title>Comparative genomics of the Paenibacillus odorifer group.</title>
        <authorList>
            <person name="den Bakker H.C."/>
            <person name="Tsai Y.-C."/>
            <person name="Martin N."/>
            <person name="Korlach J."/>
            <person name="Wiedmann M."/>
        </authorList>
    </citation>
    <scope>NUCLEOTIDE SEQUENCE [LARGE SCALE GENOMIC DNA]</scope>
    <source>
        <strain evidence="3 4">DSM 14472</strain>
    </source>
</reference>
<dbReference type="InterPro" id="IPR052198">
    <property type="entry name" value="IorB_Oxidoreductase"/>
</dbReference>
<dbReference type="PANTHER" id="PTHR43854:SF1">
    <property type="entry name" value="INDOLEPYRUVATE OXIDOREDUCTASE SUBUNIT IORB"/>
    <property type="match status" value="1"/>
</dbReference>
<keyword evidence="1" id="KW-0560">Oxidoreductase</keyword>
<dbReference type="AlphaFoldDB" id="A0A089LR58"/>
<gene>
    <name evidence="3" type="ORF">PSTEL_13905</name>
</gene>
<dbReference type="SUPFAM" id="SSF53323">
    <property type="entry name" value="Pyruvate-ferredoxin oxidoreductase, PFOR, domain III"/>
    <property type="match status" value="1"/>
</dbReference>
<evidence type="ECO:0000259" key="2">
    <source>
        <dbReference type="Pfam" id="PF01558"/>
    </source>
</evidence>
<proteinExistence type="predicted"/>
<keyword evidence="4" id="KW-1185">Reference proteome</keyword>
<feature type="domain" description="Pyruvate/ketoisovalerate oxidoreductase catalytic" evidence="2">
    <location>
        <begin position="15"/>
        <end position="195"/>
    </location>
</feature>
<evidence type="ECO:0000313" key="3">
    <source>
        <dbReference type="EMBL" id="AIQ64021.1"/>
    </source>
</evidence>
<name>A0A089LR58_9BACL</name>
<accession>A0A089LR58</accession>
<sequence>MSAPDKGSYLICGLGGQGIGLFGKILGEYYTHHGYEIKISDVMGLGQRGGSVECHFRYSTERIYSPLIPFGTAEALISFEQIETLRNAHYLKKDGRIISSTYELSPPTVNTRLQADIQGSKREIIQRLGFPVRFIDDAEVDRADPEFNRVRNMIALAVLAEQMELDIQSLIELLKNNISPSYLQLNLRAFEYGRQLFERTTAY</sequence>
<dbReference type="InterPro" id="IPR002869">
    <property type="entry name" value="Pyrv_flavodox_OxRed_cen"/>
</dbReference>
<dbReference type="EMBL" id="CP009286">
    <property type="protein sequence ID" value="AIQ64021.1"/>
    <property type="molecule type" value="Genomic_DNA"/>
</dbReference>
<dbReference type="RefSeq" id="WP_038695979.1">
    <property type="nucleotide sequence ID" value="NZ_CP009286.1"/>
</dbReference>
<dbReference type="GO" id="GO:0016903">
    <property type="term" value="F:oxidoreductase activity, acting on the aldehyde or oxo group of donors"/>
    <property type="evidence" value="ECO:0007669"/>
    <property type="project" value="InterPro"/>
</dbReference>
<dbReference type="Gene3D" id="3.40.920.10">
    <property type="entry name" value="Pyruvate-ferredoxin oxidoreductase, PFOR, domain III"/>
    <property type="match status" value="1"/>
</dbReference>
<dbReference type="PANTHER" id="PTHR43854">
    <property type="entry name" value="INDOLEPYRUVATE OXIDOREDUCTASE SUBUNIT IORB"/>
    <property type="match status" value="1"/>
</dbReference>
<evidence type="ECO:0000256" key="1">
    <source>
        <dbReference type="ARBA" id="ARBA00023002"/>
    </source>
</evidence>
<dbReference type="Proteomes" id="UP000029507">
    <property type="component" value="Chromosome"/>
</dbReference>
<dbReference type="HOGENOM" id="CLU_087284_1_1_9"/>
<protein>
    <recommendedName>
        <fullName evidence="2">Pyruvate/ketoisovalerate oxidoreductase catalytic domain-containing protein</fullName>
    </recommendedName>
</protein>
<dbReference type="KEGG" id="pste:PSTEL_13905"/>
<dbReference type="InterPro" id="IPR019752">
    <property type="entry name" value="Pyrv/ketoisovalerate_OxRed_cat"/>
</dbReference>
<evidence type="ECO:0000313" key="4">
    <source>
        <dbReference type="Proteomes" id="UP000029507"/>
    </source>
</evidence>
<dbReference type="OrthoDB" id="9789125at2"/>